<name>R7TBZ0_CAPTE</name>
<dbReference type="Proteomes" id="UP000014760">
    <property type="component" value="Unassembled WGS sequence"/>
</dbReference>
<accession>R7TBZ0</accession>
<evidence type="ECO:0000313" key="2">
    <source>
        <dbReference type="EMBL" id="ELT88611.1"/>
    </source>
</evidence>
<dbReference type="EMBL" id="AMQN01015312">
    <property type="status" value="NOT_ANNOTATED_CDS"/>
    <property type="molecule type" value="Genomic_DNA"/>
</dbReference>
<evidence type="ECO:0000256" key="1">
    <source>
        <dbReference type="SAM" id="SignalP"/>
    </source>
</evidence>
<organism evidence="2">
    <name type="scientific">Capitella teleta</name>
    <name type="common">Polychaete worm</name>
    <dbReference type="NCBI Taxonomy" id="283909"/>
    <lineage>
        <taxon>Eukaryota</taxon>
        <taxon>Metazoa</taxon>
        <taxon>Spiralia</taxon>
        <taxon>Lophotrochozoa</taxon>
        <taxon>Annelida</taxon>
        <taxon>Polychaeta</taxon>
        <taxon>Sedentaria</taxon>
        <taxon>Scolecida</taxon>
        <taxon>Capitellidae</taxon>
        <taxon>Capitella</taxon>
    </lineage>
</organism>
<evidence type="ECO:0000313" key="4">
    <source>
        <dbReference type="Proteomes" id="UP000014760"/>
    </source>
</evidence>
<feature type="signal peptide" evidence="1">
    <location>
        <begin position="1"/>
        <end position="27"/>
    </location>
</feature>
<dbReference type="HOGENOM" id="CLU_016717_1_0_1"/>
<keyword evidence="4" id="KW-1185">Reference proteome</keyword>
<reference evidence="3" key="3">
    <citation type="submission" date="2015-06" db="UniProtKB">
        <authorList>
            <consortium name="EnsemblMetazoa"/>
        </authorList>
    </citation>
    <scope>IDENTIFICATION</scope>
</reference>
<reference evidence="2 4" key="2">
    <citation type="journal article" date="2013" name="Nature">
        <title>Insights into bilaterian evolution from three spiralian genomes.</title>
        <authorList>
            <person name="Simakov O."/>
            <person name="Marletaz F."/>
            <person name="Cho S.J."/>
            <person name="Edsinger-Gonzales E."/>
            <person name="Havlak P."/>
            <person name="Hellsten U."/>
            <person name="Kuo D.H."/>
            <person name="Larsson T."/>
            <person name="Lv J."/>
            <person name="Arendt D."/>
            <person name="Savage R."/>
            <person name="Osoegawa K."/>
            <person name="de Jong P."/>
            <person name="Grimwood J."/>
            <person name="Chapman J.A."/>
            <person name="Shapiro H."/>
            <person name="Aerts A."/>
            <person name="Otillar R.P."/>
            <person name="Terry A.Y."/>
            <person name="Boore J.L."/>
            <person name="Grigoriev I.V."/>
            <person name="Lindberg D.R."/>
            <person name="Seaver E.C."/>
            <person name="Weisblat D.A."/>
            <person name="Putnam N.H."/>
            <person name="Rokhsar D.S."/>
        </authorList>
    </citation>
    <scope>NUCLEOTIDE SEQUENCE</scope>
    <source>
        <strain evidence="2 4">I ESC-2004</strain>
    </source>
</reference>
<dbReference type="OrthoDB" id="41905at2759"/>
<proteinExistence type="predicted"/>
<feature type="chain" id="PRO_5008786851" evidence="1">
    <location>
        <begin position="28"/>
        <end position="828"/>
    </location>
</feature>
<gene>
    <name evidence="2" type="ORF">CAPTEDRAFT_195295</name>
</gene>
<protein>
    <submittedName>
        <fullName evidence="2 3">Uncharacterized protein</fullName>
    </submittedName>
</protein>
<dbReference type="STRING" id="283909.R7TBZ0"/>
<evidence type="ECO:0000313" key="3">
    <source>
        <dbReference type="EnsemblMetazoa" id="CapteP195295"/>
    </source>
</evidence>
<dbReference type="AlphaFoldDB" id="R7TBZ0"/>
<dbReference type="EMBL" id="KB311780">
    <property type="protein sequence ID" value="ELT88611.1"/>
    <property type="molecule type" value="Genomic_DNA"/>
</dbReference>
<sequence length="828" mass="92435">MWDKHCGSMQLVRLCALLCFVVGTSVSENDVFKMTRNKAEVKMLKTIETPEMRITVKSDLTYDLYVAGQLWLKSAPSFIKANGIVYSTKDETLAFWKTEEDSGADRLGHWTSTDLIYNVGSAPVIFSFRSYPGISAVVFGLNFVNSINKTSTGSKDTILSGFPGFLIDASLAELGYLSYGMHMIGNIGRRLGRLFKLCAFQSFPSGANETSTNDKDNILSGFPAFKIDSNVADLGYLAFGFIHTGNMGRVLGRWDSRSFVIKDGRNGGPMALFDRHGNALFISPFSQFMSASVWHDKSQSAYYWGIMGSVQSVPAGFHSQTIVYYSPNGINAAIEGWGLAMRTLYNKQSHYRESDVTVNYLSYWSDNGAYYVNYYMKDSLIDNMTYEEAMLKVSANAQELGIPYRSIQYSVWFKPGRFNGNSEWSANPLLFPKGMKSPDTPYAKQNGGRYDFIVESLRSLPYDEDLWTDIFRDSQKMGFKTYMQDWMNDQFDNMNATTNNVHVARDWLIQMGLGAQRNGLTVQYCMSECRHILQSLEIPVVTQARASDDYQPNSGTQWQIGMSSMLAWAVNIAPYKDTFWTTSVQNSQYYHASEPYPAMHAVISTLSMGPVGPGDRLNHTDVQMLMKCCAQDGLILKPSKPAMSLDAQIMQSAFGDYGGPKGELWSTYSTFDHLTFGVVFATNMTNYFSVKPLDAHFGPSFSSQTNSVYTIRAGVPSIPTDFSDDKPIKVTPNCINENFCLFYSSPKLSYGNTSIFVLGETAKWVPVSPQRVTSIEADLHDLRVHLTGSPGEEVNFFYFDTSIKSHKCVLSPSGTALISYAKSKCISV</sequence>
<keyword evidence="1" id="KW-0732">Signal</keyword>
<reference evidence="4" key="1">
    <citation type="submission" date="2012-12" db="EMBL/GenBank/DDBJ databases">
        <authorList>
            <person name="Hellsten U."/>
            <person name="Grimwood J."/>
            <person name="Chapman J.A."/>
            <person name="Shapiro H."/>
            <person name="Aerts A."/>
            <person name="Otillar R.P."/>
            <person name="Terry A.Y."/>
            <person name="Boore J.L."/>
            <person name="Simakov O."/>
            <person name="Marletaz F."/>
            <person name="Cho S.-J."/>
            <person name="Edsinger-Gonzales E."/>
            <person name="Havlak P."/>
            <person name="Kuo D.-H."/>
            <person name="Larsson T."/>
            <person name="Lv J."/>
            <person name="Arendt D."/>
            <person name="Savage R."/>
            <person name="Osoegawa K."/>
            <person name="de Jong P."/>
            <person name="Lindberg D.R."/>
            <person name="Seaver E.C."/>
            <person name="Weisblat D.A."/>
            <person name="Putnam N.H."/>
            <person name="Grigoriev I.V."/>
            <person name="Rokhsar D.S."/>
        </authorList>
    </citation>
    <scope>NUCLEOTIDE SEQUENCE</scope>
    <source>
        <strain evidence="4">I ESC-2004</strain>
    </source>
</reference>
<dbReference type="EnsemblMetazoa" id="CapteT195295">
    <property type="protein sequence ID" value="CapteP195295"/>
    <property type="gene ID" value="CapteG195295"/>
</dbReference>
<dbReference type="OMA" id="WLNVQLL"/>